<protein>
    <submittedName>
        <fullName evidence="5">Uncharacterized protein</fullName>
    </submittedName>
</protein>
<accession>A0A410JX13</accession>
<dbReference type="PANTHER" id="PTHR35038">
    <property type="entry name" value="DISSIMILATORY SULFITE REDUCTASE SIRA"/>
    <property type="match status" value="1"/>
</dbReference>
<dbReference type="InterPro" id="IPR051829">
    <property type="entry name" value="Multiheme_Cytochr_ET"/>
</dbReference>
<dbReference type="Pfam" id="PF22113">
    <property type="entry name" value="Mtrc-MtrF_II-IV_dom"/>
    <property type="match status" value="1"/>
</dbReference>
<reference evidence="5 6" key="1">
    <citation type="submission" date="2019-01" db="EMBL/GenBank/DDBJ databases">
        <title>Geovibrio thiophilus DSM 11263, complete genome.</title>
        <authorList>
            <person name="Spring S."/>
            <person name="Bunk B."/>
            <person name="Sproer C."/>
        </authorList>
    </citation>
    <scope>NUCLEOTIDE SEQUENCE [LARGE SCALE GENOMIC DNA]</scope>
    <source>
        <strain evidence="5 6">DSM 11263</strain>
    </source>
</reference>
<evidence type="ECO:0000256" key="1">
    <source>
        <dbReference type="ARBA" id="ARBA00022729"/>
    </source>
</evidence>
<feature type="domain" description="Doubled CXXCH motif" evidence="3">
    <location>
        <begin position="189"/>
        <end position="225"/>
    </location>
</feature>
<dbReference type="NCBIfam" id="TIGR01905">
    <property type="entry name" value="paired_CXXCH_1"/>
    <property type="match status" value="1"/>
</dbReference>
<dbReference type="Proteomes" id="UP000287502">
    <property type="component" value="Chromosome"/>
</dbReference>
<feature type="chain" id="PRO_5018997240" evidence="2">
    <location>
        <begin position="21"/>
        <end position="1036"/>
    </location>
</feature>
<feature type="domain" description="Doubled CXXCH motif" evidence="3">
    <location>
        <begin position="270"/>
        <end position="303"/>
    </location>
</feature>
<name>A0A410JX13_9BACT</name>
<feature type="domain" description="Doubled CXXCH motif" evidence="3">
    <location>
        <begin position="328"/>
        <end position="364"/>
    </location>
</feature>
<feature type="domain" description="Doubled CXXCH motif" evidence="3">
    <location>
        <begin position="805"/>
        <end position="836"/>
    </location>
</feature>
<dbReference type="SUPFAM" id="SSF48695">
    <property type="entry name" value="Multiheme cytochromes"/>
    <property type="match status" value="3"/>
</dbReference>
<dbReference type="Gene3D" id="3.90.10.10">
    <property type="entry name" value="Cytochrome C3"/>
    <property type="match status" value="2"/>
</dbReference>
<dbReference type="InterPro" id="IPR036280">
    <property type="entry name" value="Multihaem_cyt_sf"/>
</dbReference>
<keyword evidence="1 2" id="KW-0732">Signal</keyword>
<dbReference type="Gene3D" id="1.10.1130.10">
    <property type="entry name" value="Flavocytochrome C3, Chain A"/>
    <property type="match status" value="4"/>
</dbReference>
<dbReference type="GO" id="GO:0016491">
    <property type="term" value="F:oxidoreductase activity"/>
    <property type="evidence" value="ECO:0007669"/>
    <property type="project" value="TreeGrafter"/>
</dbReference>
<dbReference type="InterPro" id="IPR010177">
    <property type="entry name" value="Paired_CXXCH_1"/>
</dbReference>
<evidence type="ECO:0000256" key="2">
    <source>
        <dbReference type="SAM" id="SignalP"/>
    </source>
</evidence>
<dbReference type="KEGG" id="gtl:EP073_03900"/>
<evidence type="ECO:0000259" key="3">
    <source>
        <dbReference type="Pfam" id="PF09699"/>
    </source>
</evidence>
<evidence type="ECO:0000313" key="6">
    <source>
        <dbReference type="Proteomes" id="UP000287502"/>
    </source>
</evidence>
<dbReference type="AlphaFoldDB" id="A0A410JX13"/>
<proteinExistence type="predicted"/>
<evidence type="ECO:0000313" key="5">
    <source>
        <dbReference type="EMBL" id="QAR32578.1"/>
    </source>
</evidence>
<feature type="domain" description="Outer membrane cytochrome MtrC/MtrF-like" evidence="4">
    <location>
        <begin position="417"/>
        <end position="573"/>
    </location>
</feature>
<dbReference type="EMBL" id="CP035108">
    <property type="protein sequence ID" value="QAR32578.1"/>
    <property type="molecule type" value="Genomic_DNA"/>
</dbReference>
<sequence length="1036" mass="116342">MRSLFFLLTALIFCFFSAEAQTEKLNPDSSKECSICHYEWMPEFLFDLKGTPLVEFQKDKVVATERMCFSCHNGTVGDSRIKIWTGDVHKLDKIPAHMSIPAALPLTDGKIDCRTCHSAHSTGAPRDEGVEKSVFLRMDNANSELCRACHKDVGTAKMGITHPMSPVKENRDEVASRIHRLDGKLGAKGEVICQSCHTPHSPKEEKLLINYRNHSELCATCHLDKVSDKDHNYLKGMLNHPINIKHDNTTEINKIKVEGGSYGAGNEVICLTCHSVHKAKTETLLLRGNADSSLCFVCHEKQKTVVDSKHDMKTTKGFVTKDGKTAHEKGTCESCHDPHGWSLALPNTNDDMITKGCLSCHKEKGFAKEKVISTAMFNHPVGKDIKTDMKAYEKLPLFGEVKQFFTEIGGDKSKQKMVTCATCHDVHSKDKNFLRVEAANGALCIVCHDEKKMVENTLHGKEKLKNGCFDCHKIHNSTNKRLLIKKEEDGCADCHKPGGSAEKKVTGAHSHPVNIKTKGKVDERFKLTDETFTCTSCHDPHKPSKKGKIDKDFLRGDFADFDDFCSACHEGKKEIIGTDHDIREKDKAEAPVCGQCHSVHNAKTDENIMTIEYAYKTKDDYCFVCHSEKGSASKKTVHDGHKLGKIEAHEKYGKFLTEKDGEYFLYCSGCHTVHQNGPKKGEEGTFSNSFLNKELMKEGNFCQSCHGDKKDFAKSKHNVANFEKQVTEFEKAKNEGNSCGACHMVHNSGYFLFDKALGTDFETICKSCHSDGKAAEKTKITTSHPTNVKLKKEIDIYLLDGKIVCSTCHDVHGAVKGMVRDTGESNMCLACHADQKNVVYSEHNLAKLDYMTDKVRQTAETNACYVCHMPHNFHKDNKLMWAFEQGRKSVFAFEMCGDCHKKDGYGYKKIPEVTAHDRIFKIFPYREQYKAFLYDDGGKVSAEGSITCQTCHDPHVWKKGSTEAAYNVEGTDKDSFLKLEVKEKFCSVCHGDLTEELFSKFHDKAYRQGRNKQIGESEVLRNLFIIQQNLQKLQGN</sequence>
<gene>
    <name evidence="5" type="ORF">EP073_03900</name>
</gene>
<dbReference type="RefSeq" id="WP_128465865.1">
    <property type="nucleotide sequence ID" value="NZ_CP035108.1"/>
</dbReference>
<dbReference type="Pfam" id="PF09699">
    <property type="entry name" value="Paired_CXXCH_1"/>
    <property type="match status" value="4"/>
</dbReference>
<dbReference type="PANTHER" id="PTHR35038:SF6">
    <property type="entry name" value="SURFACE LOCALIZED DECAHEME CYTOCHROME C LIPOPROTEIN"/>
    <property type="match status" value="1"/>
</dbReference>
<dbReference type="OrthoDB" id="5427780at2"/>
<dbReference type="InterPro" id="IPR054337">
    <property type="entry name" value="Mtrc-MtrF-like_dom_II/IV"/>
</dbReference>
<organism evidence="5 6">
    <name type="scientific">Geovibrio thiophilus</name>
    <dbReference type="NCBI Taxonomy" id="139438"/>
    <lineage>
        <taxon>Bacteria</taxon>
        <taxon>Pseudomonadati</taxon>
        <taxon>Deferribacterota</taxon>
        <taxon>Deferribacteres</taxon>
        <taxon>Deferribacterales</taxon>
        <taxon>Geovibrionaceae</taxon>
        <taxon>Geovibrio</taxon>
    </lineage>
</organism>
<evidence type="ECO:0000259" key="4">
    <source>
        <dbReference type="Pfam" id="PF22113"/>
    </source>
</evidence>
<feature type="signal peptide" evidence="2">
    <location>
        <begin position="1"/>
        <end position="20"/>
    </location>
</feature>
<keyword evidence="6" id="KW-1185">Reference proteome</keyword>